<organism evidence="9 10">
    <name type="scientific">Streptomyces albireticuli</name>
    <dbReference type="NCBI Taxonomy" id="1940"/>
    <lineage>
        <taxon>Bacteria</taxon>
        <taxon>Bacillati</taxon>
        <taxon>Actinomycetota</taxon>
        <taxon>Actinomycetes</taxon>
        <taxon>Kitasatosporales</taxon>
        <taxon>Streptomycetaceae</taxon>
        <taxon>Streptomyces</taxon>
    </lineage>
</organism>
<dbReference type="EMBL" id="NSJV01000581">
    <property type="protein sequence ID" value="PAU45171.1"/>
    <property type="molecule type" value="Genomic_DNA"/>
</dbReference>
<dbReference type="SUPFAM" id="SSF82866">
    <property type="entry name" value="Multidrug efflux transporter AcrB transmembrane domain"/>
    <property type="match status" value="2"/>
</dbReference>
<dbReference type="PANTHER" id="PTHR33406">
    <property type="entry name" value="MEMBRANE PROTEIN MJ1562-RELATED"/>
    <property type="match status" value="1"/>
</dbReference>
<comment type="subcellular location">
    <subcellularLocation>
        <location evidence="1">Cell membrane</location>
        <topology evidence="1">Multi-pass membrane protein</topology>
    </subcellularLocation>
</comment>
<evidence type="ECO:0000256" key="4">
    <source>
        <dbReference type="ARBA" id="ARBA00022692"/>
    </source>
</evidence>
<evidence type="ECO:0000256" key="1">
    <source>
        <dbReference type="ARBA" id="ARBA00004651"/>
    </source>
</evidence>
<keyword evidence="5 7" id="KW-1133">Transmembrane helix</keyword>
<feature type="transmembrane region" description="Helical" evidence="7">
    <location>
        <begin position="759"/>
        <end position="779"/>
    </location>
</feature>
<comment type="caution">
    <text evidence="9">The sequence shown here is derived from an EMBL/GenBank/DDBJ whole genome shotgun (WGS) entry which is preliminary data.</text>
</comment>
<keyword evidence="6 7" id="KW-0472">Membrane</keyword>
<keyword evidence="4 7" id="KW-0812">Transmembrane</keyword>
<dbReference type="AlphaFoldDB" id="A0A2A2D0X8"/>
<keyword evidence="3" id="KW-1003">Cell membrane</keyword>
<dbReference type="GO" id="GO:0005886">
    <property type="term" value="C:plasma membrane"/>
    <property type="evidence" value="ECO:0007669"/>
    <property type="project" value="UniProtKB-SubCell"/>
</dbReference>
<evidence type="ECO:0000256" key="7">
    <source>
        <dbReference type="SAM" id="Phobius"/>
    </source>
</evidence>
<evidence type="ECO:0000259" key="8">
    <source>
        <dbReference type="PROSITE" id="PS50156"/>
    </source>
</evidence>
<evidence type="ECO:0000256" key="2">
    <source>
        <dbReference type="ARBA" id="ARBA00010157"/>
    </source>
</evidence>
<sequence length="805" mass="83584">MAPWCSGALSFGAVVPRPGEAGVFQGRLRPPPWGCRSRAGGVVGLRRPAALRGPRDTSSSCPRSPRKGDMVRLSRLALWGHRHHRVVLAVAALAVIVLSCAAAGLWPRLASGGYWAKGTESSQADRLLAERFGKKAPGLIVLARAPTDVDAPAVRAAGTALTRRIAGTPGVASASSYWTVHDPATRSSDGRGALILVEFAGSEADGVRHAEALLPDLRAWRGPLKLSVTGPAQLTLQVTERSERDLLGVELAVLPVALMALRMVLGSWSAALVLVVPGVAAIAVTCAVLRLLTVWWEITSFAPNLAVALGIGLAVDYGLLVVTRYREELGHRAAVAVAVATAGRTVVFSAVTVALCLSVVVLFPLGFLQSLAWAGIVVVLASGLTALTLLPALLAAAGGRIRPLEGPSARCRGRGPWRSGAPWWVQGQLSQGWLRLASLSTRRPLLMGGAAAVVLAALMVPFGHARFGVADTRILPPGVEVRATAEAIGRQFPVRPESRLTVVFPESGAQPAGRAVEDYARRVSAVPGVRAVTAPAGRYQHGGRVSGGGAPCAEGGRGVPGVCLVIDTRRLPASPGARRVVRDVRAVASPEPRLVTGDAARLADTKAAIGGRLPWALGIAAAGTLVLVFAFTFSVLIAFKALVLSVVSLAASLGAAVLVFQDGRLPFLADRAAVTGSLDIGALMTTTAVAWGLCLDYELFLLSRVQEAYAESGDNDRAVVLGVARTGRLVTTAALIISLTMAALAASAVTSLRMIGTGLIVAVIADATLVRGILVPAVMSLTGPANWWAPRCLARLRPRAGRADV</sequence>
<evidence type="ECO:0000256" key="6">
    <source>
        <dbReference type="ARBA" id="ARBA00023136"/>
    </source>
</evidence>
<evidence type="ECO:0000256" key="3">
    <source>
        <dbReference type="ARBA" id="ARBA00022475"/>
    </source>
</evidence>
<feature type="domain" description="SSD" evidence="8">
    <location>
        <begin position="269"/>
        <end position="396"/>
    </location>
</feature>
<feature type="transmembrane region" description="Helical" evidence="7">
    <location>
        <begin position="672"/>
        <end position="693"/>
    </location>
</feature>
<feature type="transmembrane region" description="Helical" evidence="7">
    <location>
        <begin position="334"/>
        <end position="365"/>
    </location>
</feature>
<feature type="transmembrane region" description="Helical" evidence="7">
    <location>
        <begin position="642"/>
        <end position="660"/>
    </location>
</feature>
<comment type="similarity">
    <text evidence="2">Belongs to the resistance-nodulation-cell division (RND) (TC 2.A.6) family. MmpL subfamily.</text>
</comment>
<feature type="transmembrane region" description="Helical" evidence="7">
    <location>
        <begin position="86"/>
        <end position="106"/>
    </location>
</feature>
<feature type="transmembrane region" description="Helical" evidence="7">
    <location>
        <begin position="272"/>
        <end position="295"/>
    </location>
</feature>
<name>A0A2A2D0X8_9ACTN</name>
<accession>A0A2A2D0X8</accession>
<dbReference type="PANTHER" id="PTHR33406:SF11">
    <property type="entry name" value="MEMBRANE PROTEIN SCO6666-RELATED"/>
    <property type="match status" value="1"/>
</dbReference>
<proteinExistence type="inferred from homology"/>
<dbReference type="InterPro" id="IPR050545">
    <property type="entry name" value="Mycobact_MmpL"/>
</dbReference>
<dbReference type="InterPro" id="IPR000731">
    <property type="entry name" value="SSD"/>
</dbReference>
<dbReference type="Proteomes" id="UP000218944">
    <property type="component" value="Unassembled WGS sequence"/>
</dbReference>
<feature type="transmembrane region" description="Helical" evidence="7">
    <location>
        <begin position="729"/>
        <end position="752"/>
    </location>
</feature>
<feature type="transmembrane region" description="Helical" evidence="7">
    <location>
        <begin position="615"/>
        <end position="636"/>
    </location>
</feature>
<feature type="transmembrane region" description="Helical" evidence="7">
    <location>
        <begin position="301"/>
        <end position="322"/>
    </location>
</feature>
<dbReference type="Gene3D" id="1.20.1640.10">
    <property type="entry name" value="Multidrug efflux transporter AcrB transmembrane domain"/>
    <property type="match status" value="2"/>
</dbReference>
<dbReference type="Pfam" id="PF03176">
    <property type="entry name" value="MMPL"/>
    <property type="match status" value="2"/>
</dbReference>
<evidence type="ECO:0000256" key="5">
    <source>
        <dbReference type="ARBA" id="ARBA00022989"/>
    </source>
</evidence>
<keyword evidence="10" id="KW-1185">Reference proteome</keyword>
<gene>
    <name evidence="9" type="ORF">CK936_30910</name>
</gene>
<evidence type="ECO:0000313" key="9">
    <source>
        <dbReference type="EMBL" id="PAU45171.1"/>
    </source>
</evidence>
<reference evidence="9 10" key="1">
    <citation type="submission" date="2017-08" db="EMBL/GenBank/DDBJ databases">
        <title>Genome sequence of Streptomyces albireticuli NRRL B-1670.</title>
        <authorList>
            <person name="Graham D.E."/>
            <person name="Mahan K.M."/>
            <person name="Klingeman D.M."/>
            <person name="Hettich R.L."/>
            <person name="Parry R.J."/>
            <person name="Spain J.C."/>
        </authorList>
    </citation>
    <scope>NUCLEOTIDE SEQUENCE [LARGE SCALE GENOMIC DNA]</scope>
    <source>
        <strain evidence="9 10">NRRL B-1670</strain>
    </source>
</reference>
<evidence type="ECO:0000313" key="10">
    <source>
        <dbReference type="Proteomes" id="UP000218944"/>
    </source>
</evidence>
<dbReference type="InterPro" id="IPR004869">
    <property type="entry name" value="MMPL_dom"/>
</dbReference>
<protein>
    <submittedName>
        <fullName evidence="9">Transporter</fullName>
    </submittedName>
</protein>
<feature type="transmembrane region" description="Helical" evidence="7">
    <location>
        <begin position="371"/>
        <end position="394"/>
    </location>
</feature>
<dbReference type="PROSITE" id="PS50156">
    <property type="entry name" value="SSD"/>
    <property type="match status" value="1"/>
</dbReference>